<feature type="domain" description="RNA helicase aquarius insertion" evidence="4">
    <location>
        <begin position="732"/>
        <end position="811"/>
    </location>
</feature>
<dbReference type="Pfam" id="PF22938">
    <property type="entry name" value="Integrase_p58_C"/>
    <property type="match status" value="1"/>
</dbReference>
<evidence type="ECO:0000259" key="3">
    <source>
        <dbReference type="Pfam" id="PF21143"/>
    </source>
</evidence>
<evidence type="ECO:0000259" key="4">
    <source>
        <dbReference type="Pfam" id="PF21144"/>
    </source>
</evidence>
<dbReference type="Pfam" id="PF21144">
    <property type="entry name" value="Aquarius_N_3rd"/>
    <property type="match status" value="1"/>
</dbReference>
<dbReference type="STRING" id="7574.A0A1S3HH49"/>
<evidence type="ECO:0000313" key="7">
    <source>
        <dbReference type="RefSeq" id="XP_013384354.1"/>
    </source>
</evidence>
<reference evidence="7" key="1">
    <citation type="submission" date="2025-08" db="UniProtKB">
        <authorList>
            <consortium name="RefSeq"/>
        </authorList>
    </citation>
    <scope>IDENTIFICATION</scope>
    <source>
        <tissue evidence="7">Gonads</tissue>
    </source>
</reference>
<feature type="domain" description="RNA helicase aquarius N-terminal" evidence="2">
    <location>
        <begin position="50"/>
        <end position="440"/>
    </location>
</feature>
<feature type="region of interest" description="Disordered" evidence="1">
    <location>
        <begin position="1000"/>
        <end position="1031"/>
    </location>
</feature>
<dbReference type="Pfam" id="PF16399">
    <property type="entry name" value="Aquarius_N_1st"/>
    <property type="match status" value="1"/>
</dbReference>
<dbReference type="KEGG" id="lak:106154529"/>
<proteinExistence type="predicted"/>
<protein>
    <submittedName>
        <fullName evidence="7">Intron-binding protein aquarius-like</fullName>
    </submittedName>
</protein>
<dbReference type="InParanoid" id="A0A1S3HH49"/>
<keyword evidence="6" id="KW-1185">Reference proteome</keyword>
<name>A0A1S3HH49_LINAN</name>
<dbReference type="OrthoDB" id="1879at2759"/>
<evidence type="ECO:0000313" key="6">
    <source>
        <dbReference type="Proteomes" id="UP000085678"/>
    </source>
</evidence>
<accession>A0A1S3HH49</accession>
<sequence length="1050" mass="121245">MIQFPVNHFAESRSKFVVNVEMDPHLQGGPGEKKAKGPAPTVEQIQSDIITQLANQYWSPQRGATRLPFNPKIIDDIYQKEILGTKFAMRRTMMLEFSQYLENYLWPNFTEDKASRAHILTICVMVNEKFRERVPAWEAFQKFPDKFGGFFSRVMATSLADDLTLREQTVLLVFLNHCFNSVEVDLIREQFQSIVSLTMWASILTGRRDEIFKKFPKMKKFWKVIQKKDAKLDAAALEKATNERCFLSRLIHKFYTILESIPETGDLSRDKVMYCERFLELLIGLESLLPTRRFFNVLLDDHHFIVRCMLAKLGKREEGKLFSQLLDMLKFYTDFQINDYTGEALTDLEMTNNHYNKFLDLQRAAFKYYPEDLRKFAVSNVGSVDTRETLLKHFGELSNLDLQKIASYLNLVEPPEENKGNAYNSEFLLEILVSRNMRRQSQLEALNDMPLYPTEEVIWDENVVPTAYFSGEGCLALPKLNLQFLTLHDYLLRNFHLFRLESTYEIRQDVEESVSKMQPWKAEDGTTLFNGWARMAQPIVSFSVVEVAKPNLGENHPARVRADITLHLSVRPEIKNEWENLRKHDVAFLVTVRPLHGYGKRYNHKEPFIPQVGLTYVRGCEIEGLLDADGKVIEEGPEPKPDLPGDTRTYRVWLDPNQYQTDMAETVEGKEDVYETFNIMMRRRPKENNFKAVLETIRDLMNTQCVVPDWLHDIILGYGDPGAAHYSKMPNFISSLDWNDTFLNYDHLVSCFPGWTLKPKVTDPAKLVPPFRLTFPSNSGKKKADEEEEVPENTILVEPHVIPNRGPYPYSQPKRNAIQFTPTQVEAIKAGMQPGLTMHTALAQERQRKVYDKWAHHHPYREGDKVWLLVMVSKTRHRKLALPWEGPYIVKKRFQNAEGMPGVTYRIQHEVTKKKMVVHHNRLKPYEAPRIPNPLQADSDYVTEEDESKIHVPRPNIFQEQLRLAPVLPAEGYIVHTSRNSFAAPEATACCEGEEHIPVEEKTEEATVDAGKDKGASQDSGEPLVTTRSGRVVRRPTKYRDFVAAIGDGY</sequence>
<evidence type="ECO:0000256" key="1">
    <source>
        <dbReference type="SAM" id="MobiDB-lite"/>
    </source>
</evidence>
<dbReference type="InterPro" id="IPR054465">
    <property type="entry name" value="Integrase_p58-like_C"/>
</dbReference>
<dbReference type="GeneID" id="106154529"/>
<dbReference type="RefSeq" id="XP_013384354.1">
    <property type="nucleotide sequence ID" value="XM_013528900.1"/>
</dbReference>
<dbReference type="Pfam" id="PF21143">
    <property type="entry name" value="Aquarius_N_2nd"/>
    <property type="match status" value="1"/>
</dbReference>
<feature type="domain" description="RNA helicase aquarius beta-barrel" evidence="3">
    <location>
        <begin position="518"/>
        <end position="683"/>
    </location>
</feature>
<evidence type="ECO:0000259" key="5">
    <source>
        <dbReference type="Pfam" id="PF22938"/>
    </source>
</evidence>
<evidence type="ECO:0000259" key="2">
    <source>
        <dbReference type="Pfam" id="PF16399"/>
    </source>
</evidence>
<organism evidence="6 7">
    <name type="scientific">Lingula anatina</name>
    <name type="common">Brachiopod</name>
    <name type="synonym">Lingula unguis</name>
    <dbReference type="NCBI Taxonomy" id="7574"/>
    <lineage>
        <taxon>Eukaryota</taxon>
        <taxon>Metazoa</taxon>
        <taxon>Spiralia</taxon>
        <taxon>Lophotrochozoa</taxon>
        <taxon>Brachiopoda</taxon>
        <taxon>Linguliformea</taxon>
        <taxon>Lingulata</taxon>
        <taxon>Lingulida</taxon>
        <taxon>Linguloidea</taxon>
        <taxon>Lingulidae</taxon>
        <taxon>Lingula</taxon>
    </lineage>
</organism>
<feature type="compositionally biased region" description="Basic and acidic residues" evidence="1">
    <location>
        <begin position="1000"/>
        <end position="1016"/>
    </location>
</feature>
<dbReference type="InterPro" id="IPR048966">
    <property type="entry name" value="Aquarius_b-barrel"/>
</dbReference>
<dbReference type="AlphaFoldDB" id="A0A1S3HH49"/>
<gene>
    <name evidence="7" type="primary">LOC106154529</name>
</gene>
<dbReference type="InterPro" id="IPR048967">
    <property type="entry name" value="Aquarius_insert"/>
</dbReference>
<dbReference type="InterPro" id="IPR032174">
    <property type="entry name" value="Aquarius_N"/>
</dbReference>
<dbReference type="Proteomes" id="UP000085678">
    <property type="component" value="Unplaced"/>
</dbReference>
<feature type="domain" description="Integrase p58-like C-terminal" evidence="5">
    <location>
        <begin position="900"/>
        <end position="925"/>
    </location>
</feature>